<protein>
    <submittedName>
        <fullName evidence="1">DUF1273 family protein</fullName>
    </submittedName>
</protein>
<accession>A0A3E4UM44</accession>
<gene>
    <name evidence="1" type="ORF">DXC34_13140</name>
</gene>
<organism evidence="1 2">
    <name type="scientific">Bacteroides stercoris</name>
    <dbReference type="NCBI Taxonomy" id="46506"/>
    <lineage>
        <taxon>Bacteria</taxon>
        <taxon>Pseudomonadati</taxon>
        <taxon>Bacteroidota</taxon>
        <taxon>Bacteroidia</taxon>
        <taxon>Bacteroidales</taxon>
        <taxon>Bacteroidaceae</taxon>
        <taxon>Bacteroides</taxon>
    </lineage>
</organism>
<name>A0A3E4UM44_BACSE</name>
<dbReference type="Proteomes" id="UP000261223">
    <property type="component" value="Unassembled WGS sequence"/>
</dbReference>
<dbReference type="AlphaFoldDB" id="A0A3E4UM44"/>
<dbReference type="EMBL" id="QSSV01000017">
    <property type="protein sequence ID" value="RGM11457.1"/>
    <property type="molecule type" value="Genomic_DNA"/>
</dbReference>
<comment type="caution">
    <text evidence="1">The sequence shown here is derived from an EMBL/GenBank/DDBJ whole genome shotgun (WGS) entry which is preliminary data.</text>
</comment>
<dbReference type="InterPro" id="IPR010697">
    <property type="entry name" value="YspA"/>
</dbReference>
<reference evidence="1 2" key="1">
    <citation type="submission" date="2018-08" db="EMBL/GenBank/DDBJ databases">
        <title>A genome reference for cultivated species of the human gut microbiota.</title>
        <authorList>
            <person name="Zou Y."/>
            <person name="Xue W."/>
            <person name="Luo G."/>
        </authorList>
    </citation>
    <scope>NUCLEOTIDE SEQUENCE [LARGE SCALE GENOMIC DNA]</scope>
    <source>
        <strain evidence="1 2">TF03-6</strain>
    </source>
</reference>
<evidence type="ECO:0000313" key="2">
    <source>
        <dbReference type="Proteomes" id="UP000261223"/>
    </source>
</evidence>
<dbReference type="RefSeq" id="WP_117742163.1">
    <property type="nucleotide sequence ID" value="NZ_QSSV01000017.1"/>
</dbReference>
<dbReference type="SUPFAM" id="SSF102405">
    <property type="entry name" value="MCP/YpsA-like"/>
    <property type="match status" value="1"/>
</dbReference>
<proteinExistence type="predicted"/>
<dbReference type="Pfam" id="PF06908">
    <property type="entry name" value="YpsA"/>
    <property type="match status" value="1"/>
</dbReference>
<dbReference type="PANTHER" id="PTHR38440">
    <property type="entry name" value="UPF0398 PROTEIN YPSA"/>
    <property type="match status" value="1"/>
</dbReference>
<sequence>MIQKDFYKEASIAFTGHREIPSEQQSEVRERLKQAVILAYKQGKYRCFCGMALGFDLMAAEVVLSLKGKLPSLQLIAVVPFKGQNCRWNVSEQNRYDLILGKADKVIVLSENYFKGCLLKRNDYMLQHSGSVIAYFDGKPQGGTYYTCRKAWKRGLTIVNLFHP</sequence>
<dbReference type="PANTHER" id="PTHR38440:SF1">
    <property type="entry name" value="UPF0398 PROTEIN SPR0331"/>
    <property type="match status" value="1"/>
</dbReference>
<evidence type="ECO:0000313" key="1">
    <source>
        <dbReference type="EMBL" id="RGM11457.1"/>
    </source>
</evidence>
<dbReference type="Gene3D" id="3.40.50.450">
    <property type="match status" value="1"/>
</dbReference>